<dbReference type="EMBL" id="DRND01000302">
    <property type="protein sequence ID" value="HFC46989.1"/>
    <property type="molecule type" value="Genomic_DNA"/>
</dbReference>
<proteinExistence type="inferred from homology"/>
<evidence type="ECO:0000313" key="14">
    <source>
        <dbReference type="EMBL" id="HFC46989.1"/>
    </source>
</evidence>
<dbReference type="AlphaFoldDB" id="A0A7V2SYK5"/>
<dbReference type="FunFam" id="3.65.10.10:FF:000001">
    <property type="entry name" value="UDP-N-acetylglucosamine 1-carboxyvinyltransferase"/>
    <property type="match status" value="1"/>
</dbReference>
<dbReference type="CDD" id="cd01555">
    <property type="entry name" value="UdpNAET"/>
    <property type="match status" value="1"/>
</dbReference>
<comment type="subcellular location">
    <subcellularLocation>
        <location evidence="1 12">Cytoplasm</location>
    </subcellularLocation>
</comment>
<keyword evidence="7 12" id="KW-0573">Peptidoglycan synthesis</keyword>
<evidence type="ECO:0000256" key="6">
    <source>
        <dbReference type="ARBA" id="ARBA00022960"/>
    </source>
</evidence>
<dbReference type="GO" id="GO:0008360">
    <property type="term" value="P:regulation of cell shape"/>
    <property type="evidence" value="ECO:0007669"/>
    <property type="project" value="UniProtKB-KW"/>
</dbReference>
<feature type="binding site" evidence="12">
    <location>
        <position position="325"/>
    </location>
    <ligand>
        <name>UDP-N-acetyl-alpha-D-glucosamine</name>
        <dbReference type="ChEBI" id="CHEBI:57705"/>
    </ligand>
</feature>
<dbReference type="GO" id="GO:0005737">
    <property type="term" value="C:cytoplasm"/>
    <property type="evidence" value="ECO:0007669"/>
    <property type="project" value="UniProtKB-SubCell"/>
</dbReference>
<dbReference type="PANTHER" id="PTHR43783">
    <property type="entry name" value="UDP-N-ACETYLGLUCOSAMINE 1-CARBOXYVINYLTRANSFERASE"/>
    <property type="match status" value="1"/>
</dbReference>
<keyword evidence="6 12" id="KW-0133">Cell shape</keyword>
<name>A0A7V2SYK5_9BACT</name>
<feature type="binding site" evidence="12">
    <location>
        <begin position="34"/>
        <end position="35"/>
    </location>
    <ligand>
        <name>phosphoenolpyruvate</name>
        <dbReference type="ChEBI" id="CHEBI:58702"/>
    </ligand>
</feature>
<dbReference type="Pfam" id="PF00275">
    <property type="entry name" value="EPSP_synthase"/>
    <property type="match status" value="1"/>
</dbReference>
<evidence type="ECO:0000256" key="3">
    <source>
        <dbReference type="ARBA" id="ARBA00022490"/>
    </source>
</evidence>
<evidence type="ECO:0000256" key="9">
    <source>
        <dbReference type="ARBA" id="ARBA00023316"/>
    </source>
</evidence>
<evidence type="ECO:0000256" key="11">
    <source>
        <dbReference type="ARBA" id="ARBA00047527"/>
    </source>
</evidence>
<keyword evidence="12" id="KW-0670">Pyruvate</keyword>
<evidence type="ECO:0000256" key="12">
    <source>
        <dbReference type="HAMAP-Rule" id="MF_00111"/>
    </source>
</evidence>
<dbReference type="GO" id="GO:0008760">
    <property type="term" value="F:UDP-N-acetylglucosamine 1-carboxyvinyltransferase activity"/>
    <property type="evidence" value="ECO:0007669"/>
    <property type="project" value="UniProtKB-UniRule"/>
</dbReference>
<keyword evidence="3 12" id="KW-0963">Cytoplasm</keyword>
<feature type="binding site" evidence="12">
    <location>
        <position position="347"/>
    </location>
    <ligand>
        <name>UDP-N-acetyl-alpha-D-glucosamine</name>
        <dbReference type="ChEBI" id="CHEBI:57705"/>
    </ligand>
</feature>
<comment type="similarity">
    <text evidence="10 12">Belongs to the EPSP synthase family. MurA subfamily.</text>
</comment>
<dbReference type="GO" id="GO:0009252">
    <property type="term" value="P:peptidoglycan biosynthetic process"/>
    <property type="evidence" value="ECO:0007669"/>
    <property type="project" value="UniProtKB-UniRule"/>
</dbReference>
<dbReference type="EC" id="2.5.1.7" evidence="12"/>
<dbReference type="HAMAP" id="MF_00111">
    <property type="entry name" value="MurA"/>
    <property type="match status" value="1"/>
</dbReference>
<sequence length="436" mass="46486">MTGPYLNGGKRPQNALEVTGGRLLSGEVRISGAKNAALPILCATILAPGSYRIENCPRLTDVFTLIELLERLGAQASWDLSSVPLLDPPPPLFMDTSGLASFEAPFELVRKMRASFLVLGPLVARFGRARVPLPGGCEIGARPVDFHLQGLKALGAQWEIDSGFVDVRATGLKGARILLDFPSVTGTENILMAAVLAKGTSVIENAAMEPEVVDLGEMLIKMGARINGLGTPSIVIEGVDELRPVSWKIIPDRIEAGTFMVAVGITGGELGLLGAEAGHLDAVISKLSSAGLKIVTGSGRIDVERSGPIESVDVTTSPYPGFPTDLQAQMVALMAYAKGLSVIKEQVFENRFRHVDELRRLGADIRVEQRSAIIRGRSRLKGAPLTATDLRASASLVLAGLGAEGVTRVLDIHHLDRGYEALDEKLRQVGARIERV</sequence>
<comment type="catalytic activity">
    <reaction evidence="11 12">
        <text>phosphoenolpyruvate + UDP-N-acetyl-alpha-D-glucosamine = UDP-N-acetyl-3-O-(1-carboxyvinyl)-alpha-D-glucosamine + phosphate</text>
        <dbReference type="Rhea" id="RHEA:18681"/>
        <dbReference type="ChEBI" id="CHEBI:43474"/>
        <dbReference type="ChEBI" id="CHEBI:57705"/>
        <dbReference type="ChEBI" id="CHEBI:58702"/>
        <dbReference type="ChEBI" id="CHEBI:68483"/>
        <dbReference type="EC" id="2.5.1.7"/>
    </reaction>
</comment>
<feature type="domain" description="Enolpyruvate transferase" evidence="13">
    <location>
        <begin position="19"/>
        <end position="426"/>
    </location>
</feature>
<dbReference type="InterPro" id="IPR013792">
    <property type="entry name" value="RNA3'P_cycl/enolpyr_Trfase_a/b"/>
</dbReference>
<gene>
    <name evidence="12 14" type="primary">murA</name>
    <name evidence="14" type="ORF">ENJ63_03820</name>
</gene>
<dbReference type="GO" id="GO:0019277">
    <property type="term" value="P:UDP-N-acetylgalactosamine biosynthetic process"/>
    <property type="evidence" value="ECO:0007669"/>
    <property type="project" value="InterPro"/>
</dbReference>
<protein>
    <recommendedName>
        <fullName evidence="12">UDP-N-acetylglucosamine 1-carboxyvinyltransferase</fullName>
        <ecNumber evidence="12">2.5.1.7</ecNumber>
    </recommendedName>
    <alternativeName>
        <fullName evidence="12">Enoylpyruvate transferase</fullName>
    </alternativeName>
    <alternativeName>
        <fullName evidence="12">UDP-N-acetylglucosamine enolpyruvyl transferase</fullName>
        <shortName evidence="12">EPT</shortName>
    </alternativeName>
</protein>
<dbReference type="GO" id="GO:0051301">
    <property type="term" value="P:cell division"/>
    <property type="evidence" value="ECO:0007669"/>
    <property type="project" value="UniProtKB-KW"/>
</dbReference>
<dbReference type="Proteomes" id="UP000885797">
    <property type="component" value="Unassembled WGS sequence"/>
</dbReference>
<keyword evidence="8 12" id="KW-0131">Cell cycle</keyword>
<feature type="active site" description="Proton donor" evidence="12">
    <location>
        <position position="137"/>
    </location>
</feature>
<evidence type="ECO:0000256" key="10">
    <source>
        <dbReference type="ARBA" id="ARBA00038367"/>
    </source>
</evidence>
<dbReference type="GO" id="GO:0071555">
    <property type="term" value="P:cell wall organization"/>
    <property type="evidence" value="ECO:0007669"/>
    <property type="project" value="UniProtKB-KW"/>
</dbReference>
<evidence type="ECO:0000256" key="2">
    <source>
        <dbReference type="ARBA" id="ARBA00004752"/>
    </source>
</evidence>
<evidence type="ECO:0000256" key="4">
    <source>
        <dbReference type="ARBA" id="ARBA00022618"/>
    </source>
</evidence>
<dbReference type="InterPro" id="IPR005750">
    <property type="entry name" value="UDP_GlcNAc_COvinyl_MurA"/>
</dbReference>
<dbReference type="InterPro" id="IPR001986">
    <property type="entry name" value="Enolpyruvate_Tfrase_dom"/>
</dbReference>
<evidence type="ECO:0000256" key="7">
    <source>
        <dbReference type="ARBA" id="ARBA00022984"/>
    </source>
</evidence>
<reference evidence="14" key="1">
    <citation type="journal article" date="2020" name="mSystems">
        <title>Genome- and Community-Level Interaction Insights into Carbon Utilization and Element Cycling Functions of Hydrothermarchaeota in Hydrothermal Sediment.</title>
        <authorList>
            <person name="Zhou Z."/>
            <person name="Liu Y."/>
            <person name="Xu W."/>
            <person name="Pan J."/>
            <person name="Luo Z.H."/>
            <person name="Li M."/>
        </authorList>
    </citation>
    <scope>NUCLEOTIDE SEQUENCE [LARGE SCALE GENOMIC DNA]</scope>
    <source>
        <strain evidence="14">HyVt-503</strain>
    </source>
</reference>
<evidence type="ECO:0000256" key="5">
    <source>
        <dbReference type="ARBA" id="ARBA00022679"/>
    </source>
</evidence>
<comment type="pathway">
    <text evidence="2 12">Cell wall biogenesis; peptidoglycan biosynthesis.</text>
</comment>
<dbReference type="NCBIfam" id="TIGR01072">
    <property type="entry name" value="murA"/>
    <property type="match status" value="1"/>
</dbReference>
<dbReference type="InterPro" id="IPR036968">
    <property type="entry name" value="Enolpyruvate_Tfrase_sf"/>
</dbReference>
<evidence type="ECO:0000256" key="1">
    <source>
        <dbReference type="ARBA" id="ARBA00004496"/>
    </source>
</evidence>
<dbReference type="Gene3D" id="3.65.10.10">
    <property type="entry name" value="Enolpyruvate transferase domain"/>
    <property type="match status" value="2"/>
</dbReference>
<dbReference type="SUPFAM" id="SSF55205">
    <property type="entry name" value="EPT/RTPC-like"/>
    <property type="match status" value="1"/>
</dbReference>
<evidence type="ECO:0000259" key="13">
    <source>
        <dbReference type="Pfam" id="PF00275"/>
    </source>
</evidence>
<keyword evidence="5 12" id="KW-0808">Transferase</keyword>
<keyword evidence="4 12" id="KW-0132">Cell division</keyword>
<comment type="function">
    <text evidence="12">Cell wall formation. Adds enolpyruvyl to UDP-N-acetylglucosamine.</text>
</comment>
<keyword evidence="9 12" id="KW-0961">Cell wall biogenesis/degradation</keyword>
<dbReference type="PANTHER" id="PTHR43783:SF1">
    <property type="entry name" value="UDP-N-ACETYLGLUCOSAMINE 1-CARBOXYVINYLTRANSFERASE"/>
    <property type="match status" value="1"/>
</dbReference>
<accession>A0A7V2SYK5</accession>
<organism evidence="14">
    <name type="scientific">Dissulfuribacter thermophilus</name>
    <dbReference type="NCBI Taxonomy" id="1156395"/>
    <lineage>
        <taxon>Bacteria</taxon>
        <taxon>Pseudomonadati</taxon>
        <taxon>Thermodesulfobacteriota</taxon>
        <taxon>Dissulfuribacteria</taxon>
        <taxon>Dissulfuribacterales</taxon>
        <taxon>Dissulfuribacteraceae</taxon>
        <taxon>Dissulfuribacter</taxon>
    </lineage>
</organism>
<dbReference type="InterPro" id="IPR050068">
    <property type="entry name" value="MurA_subfamily"/>
</dbReference>
<feature type="modified residue" description="2-(S-cysteinyl)pyruvic acid O-phosphothioketal" evidence="12">
    <location>
        <position position="137"/>
    </location>
</feature>
<dbReference type="NCBIfam" id="NF006873">
    <property type="entry name" value="PRK09369.1"/>
    <property type="match status" value="1"/>
</dbReference>
<evidence type="ECO:0000256" key="8">
    <source>
        <dbReference type="ARBA" id="ARBA00023306"/>
    </source>
</evidence>
<comment type="caution">
    <text evidence="14">The sequence shown here is derived from an EMBL/GenBank/DDBJ whole genome shotgun (WGS) entry which is preliminary data.</text>
</comment>
<feature type="binding site" evidence="12">
    <location>
        <position position="113"/>
    </location>
    <ligand>
        <name>UDP-N-acetyl-alpha-D-glucosamine</name>
        <dbReference type="ChEBI" id="CHEBI:57705"/>
    </ligand>
</feature>
<comment type="caution">
    <text evidence="12">Lacks conserved residue(s) required for the propagation of feature annotation.</text>
</comment>
<dbReference type="UniPathway" id="UPA00219"/>